<dbReference type="GO" id="GO:0070973">
    <property type="term" value="P:protein localization to endoplasmic reticulum exit site"/>
    <property type="evidence" value="ECO:0007669"/>
    <property type="project" value="TreeGrafter"/>
</dbReference>
<evidence type="ECO:0000313" key="14">
    <source>
        <dbReference type="EMBL" id="KAK4110012.1"/>
    </source>
</evidence>
<feature type="compositionally biased region" description="Polar residues" evidence="11">
    <location>
        <begin position="16"/>
        <end position="32"/>
    </location>
</feature>
<feature type="compositionally biased region" description="Low complexity" evidence="11">
    <location>
        <begin position="1944"/>
        <end position="1965"/>
    </location>
</feature>
<evidence type="ECO:0000313" key="15">
    <source>
        <dbReference type="Proteomes" id="UP001302812"/>
    </source>
</evidence>
<feature type="compositionally biased region" description="Basic and acidic residues" evidence="11">
    <location>
        <begin position="1746"/>
        <end position="1775"/>
    </location>
</feature>
<keyword evidence="4 10" id="KW-0256">Endoplasmic reticulum</keyword>
<reference evidence="14" key="2">
    <citation type="submission" date="2023-05" db="EMBL/GenBank/DDBJ databases">
        <authorList>
            <consortium name="Lawrence Berkeley National Laboratory"/>
            <person name="Steindorff A."/>
            <person name="Hensen N."/>
            <person name="Bonometti L."/>
            <person name="Westerberg I."/>
            <person name="Brannstrom I.O."/>
            <person name="Guillou S."/>
            <person name="Cros-Aarteil S."/>
            <person name="Calhoun S."/>
            <person name="Haridas S."/>
            <person name="Kuo A."/>
            <person name="Mondo S."/>
            <person name="Pangilinan J."/>
            <person name="Riley R."/>
            <person name="Labutti K."/>
            <person name="Andreopoulos B."/>
            <person name="Lipzen A."/>
            <person name="Chen C."/>
            <person name="Yanf M."/>
            <person name="Daum C."/>
            <person name="Ng V."/>
            <person name="Clum A."/>
            <person name="Ohm R."/>
            <person name="Martin F."/>
            <person name="Silar P."/>
            <person name="Natvig D."/>
            <person name="Lalanne C."/>
            <person name="Gautier V."/>
            <person name="Ament-Velasquez S.L."/>
            <person name="Kruys A."/>
            <person name="Hutchinson M.I."/>
            <person name="Powell A.J."/>
            <person name="Barry K."/>
            <person name="Miller A.N."/>
            <person name="Grigoriev I.V."/>
            <person name="Debuchy R."/>
            <person name="Gladieux P."/>
            <person name="Thoren M.H."/>
            <person name="Johannesson H."/>
        </authorList>
    </citation>
    <scope>NUCLEOTIDE SEQUENCE</scope>
    <source>
        <strain evidence="14">CBS 508.74</strain>
    </source>
</reference>
<evidence type="ECO:0000256" key="7">
    <source>
        <dbReference type="ARBA" id="ARBA00023006"/>
    </source>
</evidence>
<feature type="domain" description="Sec16 Sec23-binding" evidence="12">
    <location>
        <begin position="1145"/>
        <end position="1448"/>
    </location>
</feature>
<dbReference type="PANTHER" id="PTHR13402:SF6">
    <property type="entry name" value="SECRETORY 16, ISOFORM I"/>
    <property type="match status" value="1"/>
</dbReference>
<feature type="region of interest" description="Disordered" evidence="11">
    <location>
        <begin position="1598"/>
        <end position="1815"/>
    </location>
</feature>
<comment type="subcellular location">
    <subcellularLocation>
        <location evidence="1">Endoplasmic reticulum membrane</location>
        <topology evidence="1">Peripheral membrane protein</topology>
        <orientation evidence="1">Cytoplasmic side</orientation>
    </subcellularLocation>
</comment>
<evidence type="ECO:0000259" key="12">
    <source>
        <dbReference type="Pfam" id="PF12931"/>
    </source>
</evidence>
<feature type="region of interest" description="Disordered" evidence="11">
    <location>
        <begin position="1"/>
        <end position="97"/>
    </location>
</feature>
<feature type="compositionally biased region" description="Low complexity" evidence="11">
    <location>
        <begin position="1529"/>
        <end position="1541"/>
    </location>
</feature>
<feature type="compositionally biased region" description="Basic and acidic residues" evidence="11">
    <location>
        <begin position="222"/>
        <end position="233"/>
    </location>
</feature>
<dbReference type="GO" id="GO:0006914">
    <property type="term" value="P:autophagy"/>
    <property type="evidence" value="ECO:0007669"/>
    <property type="project" value="UniProtKB-KW"/>
</dbReference>
<dbReference type="FunFam" id="1.25.40.1030:FF:000008">
    <property type="entry name" value="Protein transport protein sec16"/>
    <property type="match status" value="1"/>
</dbReference>
<comment type="function">
    <text evidence="9 10">Involved in the initiation of assembly of the COPII coat required for the formation of transport vesicles from the endoplasmic reticulum (ER) and the selection of cargo molecules. Also involved in autophagy.</text>
</comment>
<evidence type="ECO:0000256" key="5">
    <source>
        <dbReference type="ARBA" id="ARBA00022892"/>
    </source>
</evidence>
<feature type="compositionally biased region" description="Pro residues" evidence="11">
    <location>
        <begin position="642"/>
        <end position="656"/>
    </location>
</feature>
<feature type="region of interest" description="Disordered" evidence="11">
    <location>
        <begin position="1503"/>
        <end position="1579"/>
    </location>
</feature>
<evidence type="ECO:0000259" key="13">
    <source>
        <dbReference type="Pfam" id="PF12932"/>
    </source>
</evidence>
<feature type="compositionally biased region" description="Low complexity" evidence="11">
    <location>
        <begin position="684"/>
        <end position="718"/>
    </location>
</feature>
<comment type="caution">
    <text evidence="14">The sequence shown here is derived from an EMBL/GenBank/DDBJ whole genome shotgun (WGS) entry which is preliminary data.</text>
</comment>
<keyword evidence="7 10" id="KW-0072">Autophagy</keyword>
<feature type="compositionally biased region" description="Acidic residues" evidence="11">
    <location>
        <begin position="368"/>
        <end position="381"/>
    </location>
</feature>
<evidence type="ECO:0000256" key="3">
    <source>
        <dbReference type="ARBA" id="ARBA00022448"/>
    </source>
</evidence>
<feature type="compositionally biased region" description="Acidic residues" evidence="11">
    <location>
        <begin position="393"/>
        <end position="408"/>
    </location>
</feature>
<feature type="compositionally biased region" description="Polar residues" evidence="11">
    <location>
        <begin position="409"/>
        <end position="432"/>
    </location>
</feature>
<gene>
    <name evidence="14" type="ORF">N656DRAFT_737065</name>
</gene>
<feature type="compositionally biased region" description="Pro residues" evidence="11">
    <location>
        <begin position="567"/>
        <end position="592"/>
    </location>
</feature>
<feature type="compositionally biased region" description="Low complexity" evidence="11">
    <location>
        <begin position="433"/>
        <end position="446"/>
    </location>
</feature>
<keyword evidence="15" id="KW-1185">Reference proteome</keyword>
<dbReference type="GO" id="GO:0015031">
    <property type="term" value="P:protein transport"/>
    <property type="evidence" value="ECO:0007669"/>
    <property type="project" value="UniProtKB-KW"/>
</dbReference>
<feature type="region of interest" description="Disordered" evidence="11">
    <location>
        <begin position="471"/>
        <end position="946"/>
    </location>
</feature>
<evidence type="ECO:0000256" key="1">
    <source>
        <dbReference type="ARBA" id="ARBA00004397"/>
    </source>
</evidence>
<sequence length="1983" mass="210516">MLSDVPNASWHPALMPNSTADLTPQATTSSPAQHRVEEDRVLPATNTEQTQDDQHERLGSESWLPDAGANGNWMEGGAENAPAAVPEEPESSTVARHSARMSFARTVSHEVNWNDDDDVDWDLPQTGTDPSKFLPDTGRTNSFPPAPPLQQEPSHELEQPLPANQTEELLREIEQEENEESMAFPDGTSGSISANASGYPDGQVTGDNSDSHRYADGGFNGTRDDAQQARYEEGVPLMSSTDNAAAQVSSGDGGHDLFGDATAGEDDDFFGNVRGNPANEEDNFQPPPFERKSTMDVLNGLNMGPAGSGFVPLEGTAEETETEGGVDQPHGIQHLQTETTQPTETAENAQSAADGENLDEKWKAMFADADDEDFLPDEESEPKEVDPTAFLGSDDEGLLDESEVEQTDATDPLVTSGSQTVPSIPAVNQQYFPATTPSVPTPSTNPYLPAASPMTAATANLNPYLPASGPIAPVQPPVPSPFTASSAAPLAPAQPVYGRPPLPQEKNKAQSFADKSKGGYTSPYDLPMEVVKPKKRASTQPLRNTSAPIPSSSAMPPPPRSASSQSHPPPPSSGPHPPPPNSAPIPGMPRPGPSHSTQAATAVRKPAHESFFEELPVTTKARPASRSSHKSQPSPTQTSAYAPPPHSAPFIPPAGPPTRSEPEPDIPNLVAPPRVNPYASLTNPTVPSAVPPTTSTRYSPAPASVPHANAPVPAPASNRYSPAPSVSRQPSSSYGPAAAVPGPPLLPHMPRTSSPLAHFEISHEKSRAPAPAHTAEGSLPERRSSSSLYDSRLHKVPALPPTREVEEEEVPSQTQSSPGQAQSFQPTSPPDSRYAPLPQKARQTPPPRPLPPSTQTLLSPPKRTMSSHSPLASSYEFALPPRSQTQSPGTLYGNRTAKPADPVPRPSSANAPTSPRTSGHATAAIPPAPAPFAPTTGSSRSRGFSLNLNVIPPTDGRELDPLQRWRGAPLVSWGVGGTFITMFPKEVPRYGMNESTPSVVRSPGEVKVQNIKDITPLEERLAKFPGPLKGKSKKKETIAWLTTGIESLERGLPKSLFIHPQLSHDDKRAVERVLLWKILRLFVESDGVLEGNPTVEKAVRDILTPGLETSENTSPYSNGVTGLGLSNSLASAAPDAVNSSTVEQIRRHLLAGECEKAIWAAVDQRLWGHALLLANALAPALYKQVTQEFVKKEVNLPGYSNEPLATLYEVLSGNHEESVDELVPVHARAGLQLIAKDPVSGPSKDGLEGLDKWRETLSLILSNRSADDARAISSLGVLLSGYGRAEAAHICFMFARSHSVFGGLDDPASNFVLVGSDHQRQAEQFAKEIEPLLLSEVYEYGQSLAGGSNVPVTNPHLAAYKLQHAFALAEYGFRDKALQYCDAIAAAITSQTKRSPYHHPILENAVEDLMKRLKQAPKEESNSWIPKPNMNKVSDSVWSRFNKFVAGDDNDSSGQGSPADGETGPFARVAGGTPTISRSPSVNNLETFGAAVPSYGMPSHLPNLPAATSAPPTRAASRYAPAAPQPAGTSSKSYSSTSAYAPRSSMERTSSEMNRSSFELPRRSLELKSGNSGVYSPVRSGSPAAMYTPYSAEFSSPQGLPYHPLSQSTPPQTSARQHSVSYPDASTNGVPADSSLPTPPSSSQASRAQDQAPGTLGYQPTSYGYEPPSFNPHEAPVEDKNENSNEGIDGNSYEPPSYQPYSYEPPSYEPEPQADNGNDSGEESKPKPKKKGIMYDDEDDFPAPKPAEKTKEEKDRENAELFRKAAEEDAKRAAEAAKQTKKGWGFTSWFGVGAKKDTSQESSPNKPIRAKLGEANSFYYDPELKRWVNKNASPEDNAKIATPPPPKAAPRSSSSSPAPPRSPALSPSGGNETGRASAPPAGPPRSTSATLSPPPSGGLASSSLDSGLAAGGGAPPPGSAGMLRSVSNTSSASAPPLSAPNRPPTSLSNSSSIDDLLGAAGPRRPGAAKKPRKSARYVDVMTK</sequence>
<feature type="region of interest" description="Disordered" evidence="11">
    <location>
        <begin position="1829"/>
        <end position="1983"/>
    </location>
</feature>
<feature type="compositionally biased region" description="Polar residues" evidence="11">
    <location>
        <begin position="630"/>
        <end position="640"/>
    </location>
</feature>
<evidence type="ECO:0000256" key="4">
    <source>
        <dbReference type="ARBA" id="ARBA00022824"/>
    </source>
</evidence>
<dbReference type="GO" id="GO:0016192">
    <property type="term" value="P:vesicle-mediated transport"/>
    <property type="evidence" value="ECO:0007669"/>
    <property type="project" value="UniProtKB-KW"/>
</dbReference>
<feature type="compositionally biased region" description="Polar residues" evidence="11">
    <location>
        <begin position="937"/>
        <end position="946"/>
    </location>
</feature>
<dbReference type="GO" id="GO:0012507">
    <property type="term" value="C:ER to Golgi transport vesicle membrane"/>
    <property type="evidence" value="ECO:0007669"/>
    <property type="project" value="TreeGrafter"/>
</dbReference>
<feature type="region of interest" description="Disordered" evidence="11">
    <location>
        <begin position="1446"/>
        <end position="1482"/>
    </location>
</feature>
<keyword evidence="3 10" id="KW-0813">Transport</keyword>
<feature type="compositionally biased region" description="Low complexity" evidence="11">
    <location>
        <begin position="1927"/>
        <end position="1936"/>
    </location>
</feature>
<feature type="compositionally biased region" description="Low complexity" evidence="11">
    <location>
        <begin position="481"/>
        <end position="495"/>
    </location>
</feature>
<feature type="compositionally biased region" description="Polar residues" evidence="11">
    <location>
        <begin position="811"/>
        <end position="826"/>
    </location>
</feature>
<dbReference type="EMBL" id="MU853353">
    <property type="protein sequence ID" value="KAK4110012.1"/>
    <property type="molecule type" value="Genomic_DNA"/>
</dbReference>
<feature type="compositionally biased region" description="Polar residues" evidence="11">
    <location>
        <begin position="238"/>
        <end position="250"/>
    </location>
</feature>
<dbReference type="InterPro" id="IPR024298">
    <property type="entry name" value="Sec16_Sec23-bd"/>
</dbReference>
<dbReference type="GO" id="GO:0070971">
    <property type="term" value="C:endoplasmic reticulum exit site"/>
    <property type="evidence" value="ECO:0007669"/>
    <property type="project" value="TreeGrafter"/>
</dbReference>
<feature type="compositionally biased region" description="Low complexity" evidence="11">
    <location>
        <begin position="1863"/>
        <end position="1908"/>
    </location>
</feature>
<dbReference type="Pfam" id="PF12931">
    <property type="entry name" value="TPR_Sec16"/>
    <property type="match status" value="1"/>
</dbReference>
<accession>A0AAN6QGW2</accession>
<dbReference type="RefSeq" id="XP_064667582.1">
    <property type="nucleotide sequence ID" value="XM_064812740.1"/>
</dbReference>
<reference evidence="14" key="1">
    <citation type="journal article" date="2023" name="Mol. Phylogenet. Evol.">
        <title>Genome-scale phylogeny and comparative genomics of the fungal order Sordariales.</title>
        <authorList>
            <person name="Hensen N."/>
            <person name="Bonometti L."/>
            <person name="Westerberg I."/>
            <person name="Brannstrom I.O."/>
            <person name="Guillou S."/>
            <person name="Cros-Aarteil S."/>
            <person name="Calhoun S."/>
            <person name="Haridas S."/>
            <person name="Kuo A."/>
            <person name="Mondo S."/>
            <person name="Pangilinan J."/>
            <person name="Riley R."/>
            <person name="LaButti K."/>
            <person name="Andreopoulos B."/>
            <person name="Lipzen A."/>
            <person name="Chen C."/>
            <person name="Yan M."/>
            <person name="Daum C."/>
            <person name="Ng V."/>
            <person name="Clum A."/>
            <person name="Steindorff A."/>
            <person name="Ohm R.A."/>
            <person name="Martin F."/>
            <person name="Silar P."/>
            <person name="Natvig D.O."/>
            <person name="Lalanne C."/>
            <person name="Gautier V."/>
            <person name="Ament-Velasquez S.L."/>
            <person name="Kruys A."/>
            <person name="Hutchinson M.I."/>
            <person name="Powell A.J."/>
            <person name="Barry K."/>
            <person name="Miller A.N."/>
            <person name="Grigoriev I.V."/>
            <person name="Debuchy R."/>
            <person name="Gladieux P."/>
            <person name="Hiltunen Thoren M."/>
            <person name="Johannesson H."/>
        </authorList>
    </citation>
    <scope>NUCLEOTIDE SEQUENCE</scope>
    <source>
        <strain evidence="14">CBS 508.74</strain>
    </source>
</reference>
<comment type="similarity">
    <text evidence="2 10">Belongs to the SEC16 family.</text>
</comment>
<dbReference type="Proteomes" id="UP001302812">
    <property type="component" value="Unassembled WGS sequence"/>
</dbReference>
<organism evidence="14 15">
    <name type="scientific">Canariomyces notabilis</name>
    <dbReference type="NCBI Taxonomy" id="2074819"/>
    <lineage>
        <taxon>Eukaryota</taxon>
        <taxon>Fungi</taxon>
        <taxon>Dikarya</taxon>
        <taxon>Ascomycota</taxon>
        <taxon>Pezizomycotina</taxon>
        <taxon>Sordariomycetes</taxon>
        <taxon>Sordariomycetidae</taxon>
        <taxon>Sordariales</taxon>
        <taxon>Chaetomiaceae</taxon>
        <taxon>Canariomyces</taxon>
    </lineage>
</organism>
<dbReference type="CDD" id="cd09233">
    <property type="entry name" value="ACE1-Sec16-like"/>
    <property type="match status" value="1"/>
</dbReference>
<keyword evidence="8 10" id="KW-0472">Membrane</keyword>
<keyword evidence="5 10" id="KW-0931">ER-Golgi transport</keyword>
<keyword evidence="6 10" id="KW-0653">Protein transport</keyword>
<feature type="compositionally biased region" description="Polar residues" evidence="11">
    <location>
        <begin position="907"/>
        <end position="920"/>
    </location>
</feature>
<feature type="compositionally biased region" description="Basic residues" evidence="11">
    <location>
        <begin position="1966"/>
        <end position="1975"/>
    </location>
</feature>
<evidence type="ECO:0000256" key="11">
    <source>
        <dbReference type="SAM" id="MobiDB-lite"/>
    </source>
</evidence>
<dbReference type="PANTHER" id="PTHR13402">
    <property type="entry name" value="RGPR-RELATED"/>
    <property type="match status" value="1"/>
</dbReference>
<dbReference type="GO" id="GO:0007030">
    <property type="term" value="P:Golgi organization"/>
    <property type="evidence" value="ECO:0007669"/>
    <property type="project" value="TreeGrafter"/>
</dbReference>
<feature type="compositionally biased region" description="Low complexity" evidence="11">
    <location>
        <begin position="1641"/>
        <end position="1653"/>
    </location>
</feature>
<name>A0AAN6QGW2_9PEZI</name>
<feature type="compositionally biased region" description="Low complexity" evidence="11">
    <location>
        <begin position="1505"/>
        <end position="1518"/>
    </location>
</feature>
<dbReference type="GeneID" id="89936865"/>
<feature type="compositionally biased region" description="Low complexity" evidence="11">
    <location>
        <begin position="1692"/>
        <end position="1713"/>
    </location>
</feature>
<dbReference type="Pfam" id="PF12932">
    <property type="entry name" value="Sec16"/>
    <property type="match status" value="1"/>
</dbReference>
<feature type="domain" description="Sec16 central conserved" evidence="13">
    <location>
        <begin position="968"/>
        <end position="1087"/>
    </location>
</feature>
<dbReference type="GO" id="GO:0005789">
    <property type="term" value="C:endoplasmic reticulum membrane"/>
    <property type="evidence" value="ECO:0007669"/>
    <property type="project" value="UniProtKB-SubCell"/>
</dbReference>
<evidence type="ECO:0000256" key="10">
    <source>
        <dbReference type="RuleBase" id="RU364101"/>
    </source>
</evidence>
<dbReference type="Gene3D" id="1.25.40.1030">
    <property type="match status" value="1"/>
</dbReference>
<feature type="compositionally biased region" description="Low complexity" evidence="11">
    <location>
        <begin position="730"/>
        <end position="740"/>
    </location>
</feature>
<feature type="region of interest" description="Disordered" evidence="11">
    <location>
        <begin position="113"/>
        <end position="446"/>
    </location>
</feature>
<feature type="compositionally biased region" description="Polar residues" evidence="11">
    <location>
        <begin position="1605"/>
        <end position="1629"/>
    </location>
</feature>
<evidence type="ECO:0000256" key="9">
    <source>
        <dbReference type="ARBA" id="ARBA00024687"/>
    </source>
</evidence>
<proteinExistence type="inferred from homology"/>
<evidence type="ECO:0000256" key="2">
    <source>
        <dbReference type="ARBA" id="ARBA00005927"/>
    </source>
</evidence>
<evidence type="ECO:0000256" key="6">
    <source>
        <dbReference type="ARBA" id="ARBA00022927"/>
    </source>
</evidence>
<dbReference type="InterPro" id="IPR024340">
    <property type="entry name" value="Sec16_CCD"/>
</dbReference>
<evidence type="ECO:0000256" key="8">
    <source>
        <dbReference type="ARBA" id="ARBA00023136"/>
    </source>
</evidence>
<protein>
    <recommendedName>
        <fullName evidence="10">Protein transport protein sec16</fullName>
    </recommendedName>
</protein>
<feature type="compositionally biased region" description="Low complexity" evidence="11">
    <location>
        <begin position="336"/>
        <end position="350"/>
    </location>
</feature>